<dbReference type="RefSeq" id="WP_186969200.1">
    <property type="nucleotide sequence ID" value="NZ_JACOPK010000002.1"/>
</dbReference>
<comment type="caution">
    <text evidence="3">The sequence shown here is derived from an EMBL/GenBank/DDBJ whole genome shotgun (WGS) entry which is preliminary data.</text>
</comment>
<evidence type="ECO:0000313" key="4">
    <source>
        <dbReference type="Proteomes" id="UP000641741"/>
    </source>
</evidence>
<organism evidence="3 4">
    <name type="scientific">Agathobaculum hominis</name>
    <dbReference type="NCBI Taxonomy" id="2763014"/>
    <lineage>
        <taxon>Bacteria</taxon>
        <taxon>Bacillati</taxon>
        <taxon>Bacillota</taxon>
        <taxon>Clostridia</taxon>
        <taxon>Eubacteriales</taxon>
        <taxon>Butyricicoccaceae</taxon>
        <taxon>Agathobaculum</taxon>
    </lineage>
</organism>
<dbReference type="PANTHER" id="PTHR30185">
    <property type="entry name" value="CRYPTIC BETA-GLUCOSIDE BGL OPERON ANTITERMINATOR"/>
    <property type="match status" value="1"/>
</dbReference>
<dbReference type="EMBL" id="JACOPK010000002">
    <property type="protein sequence ID" value="MBC5694872.1"/>
    <property type="molecule type" value="Genomic_DNA"/>
</dbReference>
<name>A0ABR7GKM4_9FIRM</name>
<evidence type="ECO:0000313" key="3">
    <source>
        <dbReference type="EMBL" id="MBC5694872.1"/>
    </source>
</evidence>
<dbReference type="Pfam" id="PF00874">
    <property type="entry name" value="PRD"/>
    <property type="match status" value="2"/>
</dbReference>
<dbReference type="NCBIfam" id="NF046042">
    <property type="entry name" value="LicT"/>
    <property type="match status" value="1"/>
</dbReference>
<dbReference type="InterPro" id="IPR036650">
    <property type="entry name" value="CAT_RNA-bd_dom_sf"/>
</dbReference>
<dbReference type="Proteomes" id="UP000641741">
    <property type="component" value="Unassembled WGS sequence"/>
</dbReference>
<gene>
    <name evidence="3" type="ORF">H8S02_02760</name>
</gene>
<dbReference type="SUPFAM" id="SSF63520">
    <property type="entry name" value="PTS-regulatory domain, PRD"/>
    <property type="match status" value="2"/>
</dbReference>
<proteinExistence type="predicted"/>
<dbReference type="Gene3D" id="2.30.24.10">
    <property type="entry name" value="CAT RNA-binding domain"/>
    <property type="match status" value="1"/>
</dbReference>
<evidence type="ECO:0000256" key="1">
    <source>
        <dbReference type="ARBA" id="ARBA00022737"/>
    </source>
</evidence>
<dbReference type="SMART" id="SM01061">
    <property type="entry name" value="CAT_RBD"/>
    <property type="match status" value="1"/>
</dbReference>
<dbReference type="Gene3D" id="1.10.1790.10">
    <property type="entry name" value="PRD domain"/>
    <property type="match status" value="2"/>
</dbReference>
<dbReference type="PANTHER" id="PTHR30185:SF15">
    <property type="entry name" value="CRYPTIC BETA-GLUCOSIDE BGL OPERON ANTITERMINATOR"/>
    <property type="match status" value="1"/>
</dbReference>
<dbReference type="InterPro" id="IPR011608">
    <property type="entry name" value="PRD"/>
</dbReference>
<evidence type="ECO:0000259" key="2">
    <source>
        <dbReference type="PROSITE" id="PS51372"/>
    </source>
</evidence>
<dbReference type="InterPro" id="IPR036634">
    <property type="entry name" value="PRD_sf"/>
</dbReference>
<dbReference type="InterPro" id="IPR050661">
    <property type="entry name" value="BglG_antiterminators"/>
</dbReference>
<protein>
    <submittedName>
        <fullName evidence="3">PRD domain-containing protein</fullName>
    </submittedName>
</protein>
<reference evidence="3 4" key="1">
    <citation type="submission" date="2020-08" db="EMBL/GenBank/DDBJ databases">
        <title>Genome public.</title>
        <authorList>
            <person name="Liu C."/>
            <person name="Sun Q."/>
        </authorList>
    </citation>
    <scope>NUCLEOTIDE SEQUENCE [LARGE SCALE GENOMIC DNA]</scope>
    <source>
        <strain evidence="3 4">M2</strain>
    </source>
</reference>
<keyword evidence="4" id="KW-1185">Reference proteome</keyword>
<dbReference type="PROSITE" id="PS51372">
    <property type="entry name" value="PRD_2"/>
    <property type="match status" value="2"/>
</dbReference>
<dbReference type="InterPro" id="IPR004341">
    <property type="entry name" value="CAT_RNA-bd_dom"/>
</dbReference>
<dbReference type="SUPFAM" id="SSF50151">
    <property type="entry name" value="SacY-like RNA-binding domain"/>
    <property type="match status" value="1"/>
</dbReference>
<dbReference type="Pfam" id="PF03123">
    <property type="entry name" value="CAT_RBD"/>
    <property type="match status" value="1"/>
</dbReference>
<sequence length="277" mass="31571">MQIQKVLNNNVVVALDENGAETVLMGRGLGFGCRPGGEVCQAKVEKRFSMHSDQLSSRFQQLVTSIPLPHFMMSERIINHAKLSLGRELSDSIYVTLPDHISGAISRYREGIRLQNPLLWDIQQFYRDEYQVGLKANEIVLEETGVAFTEDEAGFIAMHFVNAQIGGEIREVYDMTYLMQAALRIVREVYGAEPDSSTIEYYRFITHLKFFARRIVGSQKYGDEDTDLLEVVRFKYPCAFACAEKICSYVLTEKGFRAGDNELLYLTIHIARVMKDN</sequence>
<feature type="domain" description="PRD" evidence="2">
    <location>
        <begin position="171"/>
        <end position="277"/>
    </location>
</feature>
<keyword evidence="1" id="KW-0677">Repeat</keyword>
<feature type="domain" description="PRD" evidence="2">
    <location>
        <begin position="65"/>
        <end position="170"/>
    </location>
</feature>
<accession>A0ABR7GKM4</accession>